<gene>
    <name evidence="1" type="ORF">I306_01910</name>
</gene>
<proteinExistence type="predicted"/>
<sequence length="68" mass="7961">MVILIYRSWDASSPSSVRARTKLRAKRNRLNRSRPDLILERYERQTGHDTTNHPYWMGSVLMDACLLG</sequence>
<organism evidence="1 2">
    <name type="scientific">Cryptococcus gattii EJB2</name>
    <dbReference type="NCBI Taxonomy" id="1296103"/>
    <lineage>
        <taxon>Eukaryota</taxon>
        <taxon>Fungi</taxon>
        <taxon>Dikarya</taxon>
        <taxon>Basidiomycota</taxon>
        <taxon>Agaricomycotina</taxon>
        <taxon>Tremellomycetes</taxon>
        <taxon>Tremellales</taxon>
        <taxon>Cryptococcaceae</taxon>
        <taxon>Cryptococcus</taxon>
        <taxon>Cryptococcus gattii species complex</taxon>
    </lineage>
</organism>
<evidence type="ECO:0000313" key="2">
    <source>
        <dbReference type="Proteomes" id="UP000054272"/>
    </source>
</evidence>
<accession>A0ABR5BZV9</accession>
<keyword evidence="2" id="KW-1185">Reference proteome</keyword>
<protein>
    <submittedName>
        <fullName evidence="1">Uncharacterized protein</fullName>
    </submittedName>
</protein>
<dbReference type="EMBL" id="KN848617">
    <property type="protein sequence ID" value="KIR81038.1"/>
    <property type="molecule type" value="Genomic_DNA"/>
</dbReference>
<reference evidence="1 2" key="1">
    <citation type="submission" date="2015-01" db="EMBL/GenBank/DDBJ databases">
        <title>The Genome Sequence of Cryptococcus gattii EJB2.</title>
        <authorList>
            <consortium name="The Broad Institute Genomics Platform"/>
            <person name="Cuomo C."/>
            <person name="Litvintseva A."/>
            <person name="Chen Y."/>
            <person name="Heitman J."/>
            <person name="Sun S."/>
            <person name="Springer D."/>
            <person name="Dromer F."/>
            <person name="Young S."/>
            <person name="Zeng Q."/>
            <person name="Gargeya S."/>
            <person name="Abouelleil A."/>
            <person name="Alvarado L."/>
            <person name="Chapman S.B."/>
            <person name="Gainer-Dewar J."/>
            <person name="Goldberg J."/>
            <person name="Griggs A."/>
            <person name="Gujja S."/>
            <person name="Hansen M."/>
            <person name="Howarth C."/>
            <person name="Imamovic A."/>
            <person name="Larimer J."/>
            <person name="Murphy C."/>
            <person name="Naylor J."/>
            <person name="Pearson M."/>
            <person name="Priest M."/>
            <person name="Roberts A."/>
            <person name="Saif S."/>
            <person name="Shea T."/>
            <person name="Sykes S."/>
            <person name="Wortman J."/>
            <person name="Nusbaum C."/>
            <person name="Birren B."/>
        </authorList>
    </citation>
    <scope>NUCLEOTIDE SEQUENCE [LARGE SCALE GENOMIC DNA]</scope>
    <source>
        <strain evidence="1 2">EJB2</strain>
    </source>
</reference>
<name>A0ABR5BZV9_9TREE</name>
<evidence type="ECO:0000313" key="1">
    <source>
        <dbReference type="EMBL" id="KIR81038.1"/>
    </source>
</evidence>
<dbReference type="Proteomes" id="UP000054272">
    <property type="component" value="Unassembled WGS sequence"/>
</dbReference>